<dbReference type="InterPro" id="IPR010971">
    <property type="entry name" value="UbiH/COQ6"/>
</dbReference>
<keyword evidence="7" id="KW-0812">Transmembrane</keyword>
<evidence type="ECO:0000256" key="6">
    <source>
        <dbReference type="ARBA" id="ARBA00023033"/>
    </source>
</evidence>
<name>A0A5J4YPK6_PORPP</name>
<dbReference type="InterPro" id="IPR051205">
    <property type="entry name" value="UbiH/COQ6_monooxygenase"/>
</dbReference>
<keyword evidence="10" id="KW-1185">Reference proteome</keyword>
<evidence type="ECO:0000259" key="8">
    <source>
        <dbReference type="Pfam" id="PF01494"/>
    </source>
</evidence>
<evidence type="ECO:0000256" key="5">
    <source>
        <dbReference type="ARBA" id="ARBA00023002"/>
    </source>
</evidence>
<dbReference type="PROSITE" id="PS01304">
    <property type="entry name" value="UBIH"/>
    <property type="match status" value="1"/>
</dbReference>
<dbReference type="InterPro" id="IPR036188">
    <property type="entry name" value="FAD/NAD-bd_sf"/>
</dbReference>
<keyword evidence="3" id="KW-0285">Flavoprotein</keyword>
<dbReference type="InterPro" id="IPR002938">
    <property type="entry name" value="FAD-bd"/>
</dbReference>
<comment type="similarity">
    <text evidence="2">Belongs to the UbiH/COQ6 family.</text>
</comment>
<dbReference type="PRINTS" id="PR00420">
    <property type="entry name" value="RNGMNOXGNASE"/>
</dbReference>
<organism evidence="9 10">
    <name type="scientific">Porphyridium purpureum</name>
    <name type="common">Red alga</name>
    <name type="synonym">Porphyridium cruentum</name>
    <dbReference type="NCBI Taxonomy" id="35688"/>
    <lineage>
        <taxon>Eukaryota</taxon>
        <taxon>Rhodophyta</taxon>
        <taxon>Bangiophyceae</taxon>
        <taxon>Porphyridiales</taxon>
        <taxon>Porphyridiaceae</taxon>
        <taxon>Porphyridium</taxon>
    </lineage>
</organism>
<keyword evidence="5" id="KW-0560">Oxidoreductase</keyword>
<keyword evidence="7" id="KW-0472">Membrane</keyword>
<gene>
    <name evidence="9" type="ORF">FVE85_9074</name>
</gene>
<comment type="caution">
    <text evidence="9">The sequence shown here is derived from an EMBL/GenBank/DDBJ whole genome shotgun (WGS) entry which is preliminary data.</text>
</comment>
<dbReference type="GO" id="GO:0005739">
    <property type="term" value="C:mitochondrion"/>
    <property type="evidence" value="ECO:0007669"/>
    <property type="project" value="TreeGrafter"/>
</dbReference>
<dbReference type="NCBIfam" id="TIGR01988">
    <property type="entry name" value="Ubi-OHases"/>
    <property type="match status" value="1"/>
</dbReference>
<reference evidence="10" key="1">
    <citation type="journal article" date="2019" name="Nat. Commun.">
        <title>Expansion of phycobilisome linker gene families in mesophilic red algae.</title>
        <authorList>
            <person name="Lee J."/>
            <person name="Kim D."/>
            <person name="Bhattacharya D."/>
            <person name="Yoon H.S."/>
        </authorList>
    </citation>
    <scope>NUCLEOTIDE SEQUENCE [LARGE SCALE GENOMIC DNA]</scope>
    <source>
        <strain evidence="10">CCMP 1328</strain>
    </source>
</reference>
<dbReference type="OMA" id="VKQMQVW"/>
<dbReference type="GO" id="GO:0004497">
    <property type="term" value="F:monooxygenase activity"/>
    <property type="evidence" value="ECO:0007669"/>
    <property type="project" value="UniProtKB-KW"/>
</dbReference>
<evidence type="ECO:0000256" key="3">
    <source>
        <dbReference type="ARBA" id="ARBA00022630"/>
    </source>
</evidence>
<dbReference type="Gene3D" id="3.50.50.60">
    <property type="entry name" value="FAD/NAD(P)-binding domain"/>
    <property type="match status" value="2"/>
</dbReference>
<evidence type="ECO:0000313" key="9">
    <source>
        <dbReference type="EMBL" id="KAA8492802.1"/>
    </source>
</evidence>
<dbReference type="Proteomes" id="UP000324585">
    <property type="component" value="Unassembled WGS sequence"/>
</dbReference>
<accession>A0A5J4YPK6</accession>
<sequence length="475" mass="51539">MMRRVGNSCALWRAPARRAYATKISDAWYDVVISGGGIVGATVACLLTSQRRLRVALFEPNAHAFLERAGKEDAKHEYGEQKDRNVSLRTSTITVESEAVLQSCGVWQRIPELRRPKVKRMVVWDHTGYSSAALHAASVLNFDASAASRTQQPEYMASVVENETLLSALYSQLRDVQNENSTSAPSCLDIFAEPVRDVMYNPRGDEWPVIQRTPQPLTARVLVATDGRNSNIRKLFSMPWFSFSYEQRAVVANVIVSGDEQKQDKPGASSISSTAFQNFLPTGPIALLPIRHLASGETVMNVVWSTSDTEAMLLQDCTETEFIEELRDALTGPHALDFKSLAAGSQRATFPLVFGHAPQYVNGRVALLGDAAHAVHPLAGQGVNLGLADAASMANRLMCAAECGRDLGGDGGAVLLNYQKDRLLKNVAMIMSIDAVGRIYKTPGPVAAAIRAMGTGIISSAPGIKDRIMRYAMGA</sequence>
<dbReference type="PANTHER" id="PTHR43876:SF7">
    <property type="entry name" value="UBIQUINONE BIOSYNTHESIS MONOOXYGENASE COQ6, MITOCHONDRIAL"/>
    <property type="match status" value="1"/>
</dbReference>
<evidence type="ECO:0000256" key="2">
    <source>
        <dbReference type="ARBA" id="ARBA00005349"/>
    </source>
</evidence>
<evidence type="ECO:0000256" key="4">
    <source>
        <dbReference type="ARBA" id="ARBA00022827"/>
    </source>
</evidence>
<proteinExistence type="inferred from homology"/>
<comment type="cofactor">
    <cofactor evidence="1">
        <name>FAD</name>
        <dbReference type="ChEBI" id="CHEBI:57692"/>
    </cofactor>
</comment>
<keyword evidence="7" id="KW-1133">Transmembrane helix</keyword>
<dbReference type="SUPFAM" id="SSF51905">
    <property type="entry name" value="FAD/NAD(P)-binding domain"/>
    <property type="match status" value="1"/>
</dbReference>
<evidence type="ECO:0000313" key="10">
    <source>
        <dbReference type="Proteomes" id="UP000324585"/>
    </source>
</evidence>
<dbReference type="GO" id="GO:0016705">
    <property type="term" value="F:oxidoreductase activity, acting on paired donors, with incorporation or reduction of molecular oxygen"/>
    <property type="evidence" value="ECO:0007669"/>
    <property type="project" value="InterPro"/>
</dbReference>
<keyword evidence="6 9" id="KW-0503">Monooxygenase</keyword>
<evidence type="ECO:0000256" key="1">
    <source>
        <dbReference type="ARBA" id="ARBA00001974"/>
    </source>
</evidence>
<dbReference type="Pfam" id="PF01494">
    <property type="entry name" value="FAD_binding_3"/>
    <property type="match status" value="1"/>
</dbReference>
<dbReference type="InterPro" id="IPR018168">
    <property type="entry name" value="Ubi_Hdrlase_CS"/>
</dbReference>
<dbReference type="AlphaFoldDB" id="A0A5J4YPK6"/>
<keyword evidence="4" id="KW-0274">FAD</keyword>
<dbReference type="PANTHER" id="PTHR43876">
    <property type="entry name" value="UBIQUINONE BIOSYNTHESIS MONOOXYGENASE COQ6, MITOCHONDRIAL"/>
    <property type="match status" value="1"/>
</dbReference>
<dbReference type="EMBL" id="VRMN01000008">
    <property type="protein sequence ID" value="KAA8492802.1"/>
    <property type="molecule type" value="Genomic_DNA"/>
</dbReference>
<dbReference type="GO" id="GO:0006744">
    <property type="term" value="P:ubiquinone biosynthetic process"/>
    <property type="evidence" value="ECO:0007669"/>
    <property type="project" value="InterPro"/>
</dbReference>
<keyword evidence="9" id="KW-0830">Ubiquinone</keyword>
<dbReference type="OrthoDB" id="683240at2759"/>
<evidence type="ECO:0000256" key="7">
    <source>
        <dbReference type="SAM" id="Phobius"/>
    </source>
</evidence>
<feature type="transmembrane region" description="Helical" evidence="7">
    <location>
        <begin position="31"/>
        <end position="49"/>
    </location>
</feature>
<feature type="domain" description="FAD-binding" evidence="8">
    <location>
        <begin position="31"/>
        <end position="402"/>
    </location>
</feature>
<protein>
    <submittedName>
        <fullName evidence="9">Ubiquinone biosynthesis monooxygenase COQ6, mitochondrial</fullName>
    </submittedName>
</protein>
<dbReference type="GO" id="GO:0071949">
    <property type="term" value="F:FAD binding"/>
    <property type="evidence" value="ECO:0007669"/>
    <property type="project" value="InterPro"/>
</dbReference>